<evidence type="ECO:0000256" key="9">
    <source>
        <dbReference type="ARBA" id="ARBA00023163"/>
    </source>
</evidence>
<keyword evidence="10" id="KW-0539">Nucleus</keyword>
<sequence>MSKQYLVVDNGTFNVKAGFNSDNVSAPTKVLNAITRTRDGVIHIGNQYKTHSKDYSGIQIRRPFEQGNLTSWETEKPVWDYTLDQISKAEIDTSNTHLTLTETPFQLPQLSSNTDQIVFEEYEFGEYYRCIPASLVPFGVDESVINSDFSLVVDSGFNATWIVPVIYKKVHWEGVRKLPIGGNVLNGLLREVVSFRHYDMSDDPVLINTIKESTCFLAENFNDVLKNKQNYKCEFVLPDFKTTTTGFVKTKDTKVAPDTQLLALHDERFTVPESFYHPEIIFDLNGATASSSVLQGAPIKNLTDLVVSSIMSCPDITRPLLSANICLSGGTTNLPNFKTRLKTELTKELPHMWHVRVHDNYQAVPKDELAWHGGINLTNNDILEKISISKKEYFEHGSNWCQKQFGFKNV</sequence>
<dbReference type="AlphaFoldDB" id="A0A8H7ZCS0"/>
<name>A0A8H7ZCS0_9ASCO</name>
<dbReference type="RefSeq" id="XP_067546682.1">
    <property type="nucleotide sequence ID" value="XM_067694354.1"/>
</dbReference>
<comment type="similarity">
    <text evidence="3">Belongs to the actin family. ARP6 subfamily.</text>
</comment>
<evidence type="ECO:0000256" key="2">
    <source>
        <dbReference type="ARBA" id="ARBA00004496"/>
    </source>
</evidence>
<keyword evidence="7" id="KW-0805">Transcription regulation</keyword>
<keyword evidence="8" id="KW-0010">Activator</keyword>
<evidence type="ECO:0000256" key="4">
    <source>
        <dbReference type="ARBA" id="ARBA00018633"/>
    </source>
</evidence>
<dbReference type="EMBL" id="JAEOAQ010000007">
    <property type="protein sequence ID" value="KAG5417566.1"/>
    <property type="molecule type" value="Genomic_DNA"/>
</dbReference>
<dbReference type="Proteomes" id="UP000669133">
    <property type="component" value="Unassembled WGS sequence"/>
</dbReference>
<comment type="subcellular location">
    <subcellularLocation>
        <location evidence="2">Cytoplasm</location>
    </subcellularLocation>
    <subcellularLocation>
        <location evidence="1">Nucleus</location>
    </subcellularLocation>
</comment>
<evidence type="ECO:0000256" key="10">
    <source>
        <dbReference type="ARBA" id="ARBA00023242"/>
    </source>
</evidence>
<dbReference type="SMART" id="SM00268">
    <property type="entry name" value="ACTIN"/>
    <property type="match status" value="1"/>
</dbReference>
<dbReference type="GO" id="GO:0005737">
    <property type="term" value="C:cytoplasm"/>
    <property type="evidence" value="ECO:0007669"/>
    <property type="project" value="UniProtKB-SubCell"/>
</dbReference>
<evidence type="ECO:0000313" key="14">
    <source>
        <dbReference type="Proteomes" id="UP000669133"/>
    </source>
</evidence>
<evidence type="ECO:0000256" key="6">
    <source>
        <dbReference type="ARBA" id="ARBA00022853"/>
    </source>
</evidence>
<keyword evidence="6" id="KW-0156">Chromatin regulator</keyword>
<comment type="function">
    <text evidence="11">Component of the SWR1 complex which mediates the ATP-dependent exchange of histone H2A for the H2A variant HZT1 leading to transcriptional regulation of selected genes by chromatin remodeling. Involved in chromosome stability.</text>
</comment>
<keyword evidence="14" id="KW-1185">Reference proteome</keyword>
<protein>
    <recommendedName>
        <fullName evidence="4">Actin-like protein ARP6</fullName>
    </recommendedName>
    <alternativeName>
        <fullName evidence="12">Actin-like protein arp6</fullName>
    </alternativeName>
</protein>
<evidence type="ECO:0000256" key="12">
    <source>
        <dbReference type="ARBA" id="ARBA00073820"/>
    </source>
</evidence>
<evidence type="ECO:0000256" key="8">
    <source>
        <dbReference type="ARBA" id="ARBA00023159"/>
    </source>
</evidence>
<evidence type="ECO:0000313" key="13">
    <source>
        <dbReference type="EMBL" id="KAG5417566.1"/>
    </source>
</evidence>
<accession>A0A8H7ZCS0</accession>
<dbReference type="Pfam" id="PF00022">
    <property type="entry name" value="Actin"/>
    <property type="match status" value="1"/>
</dbReference>
<comment type="caution">
    <text evidence="13">The sequence shown here is derived from an EMBL/GenBank/DDBJ whole genome shotgun (WGS) entry which is preliminary data.</text>
</comment>
<dbReference type="FunFam" id="3.90.640.10:FF:000040">
    <property type="entry name" value="Actin-like protein ARP6"/>
    <property type="match status" value="1"/>
</dbReference>
<keyword evidence="9" id="KW-0804">Transcription</keyword>
<evidence type="ECO:0000256" key="1">
    <source>
        <dbReference type="ARBA" id="ARBA00004123"/>
    </source>
</evidence>
<keyword evidence="5" id="KW-0963">Cytoplasm</keyword>
<dbReference type="OrthoDB" id="6220758at2759"/>
<evidence type="ECO:0000256" key="11">
    <source>
        <dbReference type="ARBA" id="ARBA00025222"/>
    </source>
</evidence>
<dbReference type="GO" id="GO:0006325">
    <property type="term" value="P:chromatin organization"/>
    <property type="evidence" value="ECO:0007669"/>
    <property type="project" value="UniProtKB-KW"/>
</dbReference>
<organism evidence="13 14">
    <name type="scientific">Candida metapsilosis</name>
    <dbReference type="NCBI Taxonomy" id="273372"/>
    <lineage>
        <taxon>Eukaryota</taxon>
        <taxon>Fungi</taxon>
        <taxon>Dikarya</taxon>
        <taxon>Ascomycota</taxon>
        <taxon>Saccharomycotina</taxon>
        <taxon>Pichiomycetes</taxon>
        <taxon>Debaryomycetaceae</taxon>
        <taxon>Candida/Lodderomyces clade</taxon>
        <taxon>Candida</taxon>
    </lineage>
</organism>
<dbReference type="InterPro" id="IPR004000">
    <property type="entry name" value="Actin"/>
</dbReference>
<dbReference type="GO" id="GO:0005634">
    <property type="term" value="C:nucleus"/>
    <property type="evidence" value="ECO:0007669"/>
    <property type="project" value="UniProtKB-SubCell"/>
</dbReference>
<proteinExistence type="inferred from homology"/>
<dbReference type="CDD" id="cd10210">
    <property type="entry name" value="ASKHA_NBD_Arp6"/>
    <property type="match status" value="1"/>
</dbReference>
<reference evidence="13 14" key="1">
    <citation type="submission" date="2020-12" db="EMBL/GenBank/DDBJ databases">
        <title>Effect of drift, selection, and recombination on the evolution of hybrid genomes in Candida yeast pathogens.</title>
        <authorList>
            <person name="Mixao V."/>
            <person name="Ksiezopolska E."/>
            <person name="Saus E."/>
            <person name="Boekhout T."/>
            <person name="Gacser A."/>
            <person name="Gabaldon T."/>
        </authorList>
    </citation>
    <scope>NUCLEOTIDE SEQUENCE [LARGE SCALE GENOMIC DNA]</scope>
    <source>
        <strain evidence="13 14">BP57</strain>
    </source>
</reference>
<gene>
    <name evidence="13" type="ORF">I9W82_005202</name>
</gene>
<dbReference type="Gene3D" id="3.30.420.40">
    <property type="match status" value="2"/>
</dbReference>
<dbReference type="GeneID" id="93653831"/>
<dbReference type="Gene3D" id="3.90.640.10">
    <property type="entry name" value="Actin, Chain A, domain 4"/>
    <property type="match status" value="1"/>
</dbReference>
<dbReference type="PANTHER" id="PTHR11937">
    <property type="entry name" value="ACTIN"/>
    <property type="match status" value="1"/>
</dbReference>
<evidence type="ECO:0000256" key="7">
    <source>
        <dbReference type="ARBA" id="ARBA00023015"/>
    </source>
</evidence>
<dbReference type="SUPFAM" id="SSF53067">
    <property type="entry name" value="Actin-like ATPase domain"/>
    <property type="match status" value="2"/>
</dbReference>
<dbReference type="InterPro" id="IPR043129">
    <property type="entry name" value="ATPase_NBD"/>
</dbReference>
<evidence type="ECO:0000256" key="3">
    <source>
        <dbReference type="ARBA" id="ARBA00005665"/>
    </source>
</evidence>
<evidence type="ECO:0000256" key="5">
    <source>
        <dbReference type="ARBA" id="ARBA00022490"/>
    </source>
</evidence>